<evidence type="ECO:0000256" key="7">
    <source>
        <dbReference type="ARBA" id="ARBA00022777"/>
    </source>
</evidence>
<evidence type="ECO:0000259" key="13">
    <source>
        <dbReference type="Pfam" id="PF01288"/>
    </source>
</evidence>
<reference evidence="14 15" key="1">
    <citation type="submission" date="2016-10" db="EMBL/GenBank/DDBJ databases">
        <authorList>
            <person name="de Groot N.N."/>
        </authorList>
    </citation>
    <scope>NUCLEOTIDE SEQUENCE [LARGE SCALE GENOMIC DNA]</scope>
    <source>
        <strain evidence="14 15">DSM 22007</strain>
    </source>
</reference>
<keyword evidence="7 14" id="KW-0418">Kinase</keyword>
<dbReference type="InterPro" id="IPR035907">
    <property type="entry name" value="Hppk_sf"/>
</dbReference>
<evidence type="ECO:0000256" key="12">
    <source>
        <dbReference type="ARBA" id="ARBA00033413"/>
    </source>
</evidence>
<dbReference type="Gene3D" id="3.30.70.560">
    <property type="entry name" value="7,8-Dihydro-6-hydroxymethylpterin-pyrophosphokinase HPPK"/>
    <property type="match status" value="1"/>
</dbReference>
<dbReference type="EC" id="2.7.6.3" evidence="3"/>
<proteinExistence type="inferred from homology"/>
<dbReference type="OrthoDB" id="9808041at2"/>
<comment type="pathway">
    <text evidence="1">Cofactor biosynthesis; tetrahydrofolate biosynthesis; 2-amino-4-hydroxy-6-hydroxymethyl-7,8-dihydropteridine diphosphate from 7,8-dihydroneopterin triphosphate: step 4/4.</text>
</comment>
<evidence type="ECO:0000256" key="1">
    <source>
        <dbReference type="ARBA" id="ARBA00005051"/>
    </source>
</evidence>
<evidence type="ECO:0000256" key="4">
    <source>
        <dbReference type="ARBA" id="ARBA00016218"/>
    </source>
</evidence>
<evidence type="ECO:0000256" key="6">
    <source>
        <dbReference type="ARBA" id="ARBA00022741"/>
    </source>
</evidence>
<dbReference type="Pfam" id="PF01288">
    <property type="entry name" value="HPPK"/>
    <property type="match status" value="1"/>
</dbReference>
<dbReference type="STRING" id="657014.SAMN04488092_102354"/>
<dbReference type="UniPathway" id="UPA00077">
    <property type="reaction ID" value="UER00155"/>
</dbReference>
<dbReference type="EMBL" id="FOEP01000002">
    <property type="protein sequence ID" value="SEP83301.1"/>
    <property type="molecule type" value="Genomic_DNA"/>
</dbReference>
<keyword evidence="15" id="KW-1185">Reference proteome</keyword>
<protein>
    <recommendedName>
        <fullName evidence="4">2-amino-4-hydroxy-6-hydroxymethyldihydropteridine pyrophosphokinase</fullName>
        <ecNumber evidence="3">2.7.6.3</ecNumber>
    </recommendedName>
    <alternativeName>
        <fullName evidence="11">6-hydroxymethyl-7,8-dihydropterin pyrophosphokinase</fullName>
    </alternativeName>
    <alternativeName>
        <fullName evidence="12">7,8-dihydro-6-hydroxymethylpterin-pyrophosphokinase</fullName>
    </alternativeName>
</protein>
<dbReference type="GO" id="GO:0046654">
    <property type="term" value="P:tetrahydrofolate biosynthetic process"/>
    <property type="evidence" value="ECO:0007669"/>
    <property type="project" value="UniProtKB-UniPathway"/>
</dbReference>
<dbReference type="SUPFAM" id="SSF55083">
    <property type="entry name" value="6-hydroxymethyl-7,8-dihydropterin pyrophosphokinase, HPPK"/>
    <property type="match status" value="1"/>
</dbReference>
<keyword evidence="5" id="KW-0808">Transferase</keyword>
<dbReference type="NCBIfam" id="TIGR01498">
    <property type="entry name" value="folK"/>
    <property type="match status" value="1"/>
</dbReference>
<keyword evidence="9" id="KW-0289">Folate biosynthesis</keyword>
<evidence type="ECO:0000256" key="8">
    <source>
        <dbReference type="ARBA" id="ARBA00022840"/>
    </source>
</evidence>
<evidence type="ECO:0000256" key="11">
    <source>
        <dbReference type="ARBA" id="ARBA00029766"/>
    </source>
</evidence>
<comment type="similarity">
    <text evidence="2">Belongs to the HPPK family.</text>
</comment>
<name>A0A1H9B3N3_9RHOB</name>
<evidence type="ECO:0000256" key="3">
    <source>
        <dbReference type="ARBA" id="ARBA00013253"/>
    </source>
</evidence>
<evidence type="ECO:0000256" key="2">
    <source>
        <dbReference type="ARBA" id="ARBA00005810"/>
    </source>
</evidence>
<dbReference type="GO" id="GO:0003848">
    <property type="term" value="F:2-amino-4-hydroxy-6-hydroxymethyldihydropteridine diphosphokinase activity"/>
    <property type="evidence" value="ECO:0007669"/>
    <property type="project" value="UniProtKB-EC"/>
</dbReference>
<evidence type="ECO:0000313" key="15">
    <source>
        <dbReference type="Proteomes" id="UP000198634"/>
    </source>
</evidence>
<dbReference type="GO" id="GO:0046656">
    <property type="term" value="P:folic acid biosynthetic process"/>
    <property type="evidence" value="ECO:0007669"/>
    <property type="project" value="UniProtKB-KW"/>
</dbReference>
<evidence type="ECO:0000256" key="9">
    <source>
        <dbReference type="ARBA" id="ARBA00022909"/>
    </source>
</evidence>
<accession>A0A1H9B3N3</accession>
<keyword evidence="8" id="KW-0067">ATP-binding</keyword>
<dbReference type="GO" id="GO:0016301">
    <property type="term" value="F:kinase activity"/>
    <property type="evidence" value="ECO:0007669"/>
    <property type="project" value="UniProtKB-KW"/>
</dbReference>
<dbReference type="RefSeq" id="WP_090268564.1">
    <property type="nucleotide sequence ID" value="NZ_FOEP01000002.1"/>
</dbReference>
<evidence type="ECO:0000256" key="10">
    <source>
        <dbReference type="ARBA" id="ARBA00029409"/>
    </source>
</evidence>
<dbReference type="Proteomes" id="UP000198634">
    <property type="component" value="Unassembled WGS sequence"/>
</dbReference>
<dbReference type="CDD" id="cd00483">
    <property type="entry name" value="HPPK"/>
    <property type="match status" value="1"/>
</dbReference>
<evidence type="ECO:0000256" key="5">
    <source>
        <dbReference type="ARBA" id="ARBA00022679"/>
    </source>
</evidence>
<feature type="domain" description="7,8-dihydro-6-hydroxymethylpterin-pyrophosphokinase" evidence="13">
    <location>
        <begin position="9"/>
        <end position="159"/>
    </location>
</feature>
<comment type="function">
    <text evidence="10">Catalyzes the transfer of pyrophosphate from adenosine triphosphate (ATP) to 6-hydroxymethyl-7,8-dihydropterin, an enzymatic step in folate biosynthesis pathway.</text>
</comment>
<gene>
    <name evidence="14" type="ORF">SAMN04488092_102354</name>
</gene>
<organism evidence="14 15">
    <name type="scientific">Thalassovita taeanensis</name>
    <dbReference type="NCBI Taxonomy" id="657014"/>
    <lineage>
        <taxon>Bacteria</taxon>
        <taxon>Pseudomonadati</taxon>
        <taxon>Pseudomonadota</taxon>
        <taxon>Alphaproteobacteria</taxon>
        <taxon>Rhodobacterales</taxon>
        <taxon>Roseobacteraceae</taxon>
        <taxon>Thalassovita</taxon>
    </lineage>
</organism>
<dbReference type="AlphaFoldDB" id="A0A1H9B3N3"/>
<keyword evidence="6" id="KW-0547">Nucleotide-binding</keyword>
<evidence type="ECO:0000313" key="14">
    <source>
        <dbReference type="EMBL" id="SEP83301.1"/>
    </source>
</evidence>
<dbReference type="GO" id="GO:0005524">
    <property type="term" value="F:ATP binding"/>
    <property type="evidence" value="ECO:0007669"/>
    <property type="project" value="UniProtKB-KW"/>
</dbReference>
<dbReference type="PANTHER" id="PTHR43071">
    <property type="entry name" value="2-AMINO-4-HYDROXY-6-HYDROXYMETHYLDIHYDROPTERIDINE PYROPHOSPHOKINASE"/>
    <property type="match status" value="1"/>
</dbReference>
<dbReference type="InterPro" id="IPR000550">
    <property type="entry name" value="Hppk"/>
</dbReference>
<dbReference type="PANTHER" id="PTHR43071:SF1">
    <property type="entry name" value="2-AMINO-4-HYDROXY-6-HYDROXYMETHYLDIHYDROPTERIDINE PYROPHOSPHOKINASE"/>
    <property type="match status" value="1"/>
</dbReference>
<sequence length="188" mass="20522">MNTDQEVLIALGANLPSKAGGPAQSLSMSLQLLEEKGLVVAAVSRFYQTPCFPVGAGPDYINAAARVTTTLSPEQVLAVLHGVEAEFGREREVRWGRRTLDLDLLAYGDLVLPDRETQKAWMDLPAERQRLEAPEQLILPHPRLHERAFVLVPLSDVAPGWVHPVLGRTVTQMCADLPASARAEVISV</sequence>